<dbReference type="Pfam" id="PF13414">
    <property type="entry name" value="TPR_11"/>
    <property type="match status" value="1"/>
</dbReference>
<keyword evidence="2 3" id="KW-0802">TPR repeat</keyword>
<sequence>MMKFIVLFFLLFSFSTFAQTKFNPEAVKKLSSDICDCLSKKKTAEKSNIEACFVETITQNTESYSEMFGFDILTAGDGQEDMNQLGKDVGLALLKDCKSTNTAFFKLNQTKKHREKADELYSSNKYEEALIEYNLAIASNIDLNTNVFNNRGHCKYQQGDYYGALADYQFAILTDSLNAAAYNNIALTKFKLGRAQDALNDYNKAISLDSTNANFYSNRGILYYENDVYDDAEKDLKKALKLRKEGDKTVSAEHYYLALNKQSKDGNTVEVETYLNRAIELAPDNGLYLNVRGLYYWDKENLSKAKADFLKAIEKNKSYNPAYFNYAQLLYDEKHYAQSEKYLDSAITIASDWGIYYSLKGKILYEKKESKKAFEMFDKSIETDPQIVSLYETRASYFEKIQNYDKGIDDYSKAIELSNQNGHAYHQRGLLYLKKNKKAEACENFYLGKLFKNAEAEKSYKTNCK</sequence>
<name>A0A1I5TJE0_9BACT</name>
<dbReference type="SMART" id="SM00028">
    <property type="entry name" value="TPR"/>
    <property type="match status" value="10"/>
</dbReference>
<feature type="repeat" description="TPR" evidence="3">
    <location>
        <begin position="388"/>
        <end position="421"/>
    </location>
</feature>
<protein>
    <submittedName>
        <fullName evidence="5">TPR repeat-containing protein</fullName>
    </submittedName>
</protein>
<feature type="signal peptide" evidence="4">
    <location>
        <begin position="1"/>
        <end position="18"/>
    </location>
</feature>
<dbReference type="Pfam" id="PF13181">
    <property type="entry name" value="TPR_8"/>
    <property type="match status" value="2"/>
</dbReference>
<keyword evidence="1" id="KW-0677">Repeat</keyword>
<dbReference type="AlphaFoldDB" id="A0A1I5TJE0"/>
<feature type="repeat" description="TPR" evidence="3">
    <location>
        <begin position="213"/>
        <end position="246"/>
    </location>
</feature>
<dbReference type="Gene3D" id="1.25.40.10">
    <property type="entry name" value="Tetratricopeptide repeat domain"/>
    <property type="match status" value="4"/>
</dbReference>
<dbReference type="InterPro" id="IPR011990">
    <property type="entry name" value="TPR-like_helical_dom_sf"/>
</dbReference>
<dbReference type="InterPro" id="IPR050498">
    <property type="entry name" value="Ycf3"/>
</dbReference>
<dbReference type="PANTHER" id="PTHR44858">
    <property type="entry name" value="TETRATRICOPEPTIDE REPEAT PROTEIN 6"/>
    <property type="match status" value="1"/>
</dbReference>
<dbReference type="EMBL" id="FOXH01000006">
    <property type="protein sequence ID" value="SFP82991.1"/>
    <property type="molecule type" value="Genomic_DNA"/>
</dbReference>
<dbReference type="RefSeq" id="WP_092017188.1">
    <property type="nucleotide sequence ID" value="NZ_JBHUFO010000010.1"/>
</dbReference>
<organism evidence="5 6">
    <name type="scientific">Pseudarcicella hirudinis</name>
    <dbReference type="NCBI Taxonomy" id="1079859"/>
    <lineage>
        <taxon>Bacteria</taxon>
        <taxon>Pseudomonadati</taxon>
        <taxon>Bacteroidota</taxon>
        <taxon>Cytophagia</taxon>
        <taxon>Cytophagales</taxon>
        <taxon>Flectobacillaceae</taxon>
        <taxon>Pseudarcicella</taxon>
    </lineage>
</organism>
<proteinExistence type="predicted"/>
<feature type="repeat" description="TPR" evidence="3">
    <location>
        <begin position="179"/>
        <end position="212"/>
    </location>
</feature>
<dbReference type="OrthoDB" id="9814069at2"/>
<evidence type="ECO:0000313" key="6">
    <source>
        <dbReference type="Proteomes" id="UP000199306"/>
    </source>
</evidence>
<evidence type="ECO:0000256" key="1">
    <source>
        <dbReference type="ARBA" id="ARBA00022737"/>
    </source>
</evidence>
<keyword evidence="6" id="KW-1185">Reference proteome</keyword>
<dbReference type="Pfam" id="PF13432">
    <property type="entry name" value="TPR_16"/>
    <property type="match status" value="1"/>
</dbReference>
<evidence type="ECO:0000256" key="4">
    <source>
        <dbReference type="SAM" id="SignalP"/>
    </source>
</evidence>
<dbReference type="PROSITE" id="PS50005">
    <property type="entry name" value="TPR"/>
    <property type="match status" value="4"/>
</dbReference>
<feature type="chain" id="PRO_5011533227" evidence="4">
    <location>
        <begin position="19"/>
        <end position="465"/>
    </location>
</feature>
<dbReference type="PANTHER" id="PTHR44858:SF1">
    <property type="entry name" value="UDP-N-ACETYLGLUCOSAMINE--PEPTIDE N-ACETYLGLUCOSAMINYLTRANSFERASE SPINDLY-RELATED"/>
    <property type="match status" value="1"/>
</dbReference>
<accession>A0A1I5TJE0</accession>
<evidence type="ECO:0000256" key="2">
    <source>
        <dbReference type="ARBA" id="ARBA00022803"/>
    </source>
</evidence>
<evidence type="ECO:0000313" key="5">
    <source>
        <dbReference type="EMBL" id="SFP82991.1"/>
    </source>
</evidence>
<dbReference type="SUPFAM" id="SSF48452">
    <property type="entry name" value="TPR-like"/>
    <property type="match status" value="2"/>
</dbReference>
<gene>
    <name evidence="5" type="ORF">SAMN04515674_10670</name>
</gene>
<keyword evidence="4" id="KW-0732">Signal</keyword>
<dbReference type="STRING" id="1079859.SAMN04515674_10670"/>
<evidence type="ECO:0000256" key="3">
    <source>
        <dbReference type="PROSITE-ProRule" id="PRU00339"/>
    </source>
</evidence>
<feature type="repeat" description="TPR" evidence="3">
    <location>
        <begin position="354"/>
        <end position="387"/>
    </location>
</feature>
<reference evidence="5 6" key="1">
    <citation type="submission" date="2016-10" db="EMBL/GenBank/DDBJ databases">
        <authorList>
            <person name="de Groot N.N."/>
        </authorList>
    </citation>
    <scope>NUCLEOTIDE SEQUENCE [LARGE SCALE GENOMIC DNA]</scope>
    <source>
        <strain evidence="6">E92,LMG 26720,CCM 7988</strain>
    </source>
</reference>
<dbReference type="Proteomes" id="UP000199306">
    <property type="component" value="Unassembled WGS sequence"/>
</dbReference>
<dbReference type="InterPro" id="IPR019734">
    <property type="entry name" value="TPR_rpt"/>
</dbReference>